<accession>A0A9P4M5A5</accession>
<sequence length="697" mass="76344">MPPKNNRRITDFWRRSGWLKSSPDEEEEDQDTIVVGAMSGKPSQPAPKASRLPRRRKMFDDEVEGDMPPSPPRQQPPPNLPPEPQSLPRTSTHESTPNNVALATVSADATMAAAMQPPPPSASFTSSLTTLPGSLVSISSTSTKRISRDGIEAVRNSDTDSDDSDSSLEDIGTVLAKASGRPRPVAQPTPRATNATSVKSTYRFNLAALVASRDHERAAAEEIALVDSKLKERSPSPSHGVSGGDRDGINEEALAEVIDDDEEAGKARRVLQAMQRTEAFAEELGFSFFDPSRPIKSDIPRFPASSLPSRGWASLLRQPGQRKRTLTSGSALAMCRRHPLPDEILAWMIDAACTGSDELFSYRLVEILGQAQSQIISFLDVDFIHQRLKGMGAQPEVLDPGISLQLSKVRASTAEPPPGLRWLLELIRILAPHLPPASTDGGIILLTRLSLDDKVRSDGLLSSMVHDTIGTLIEEAPGADAPNRFLVLAKVIFRTTQSPVLQLGLIQNFPAALRLCHRLRRQLALAFAMSDKKLLEVDFEDGQLFDQVIQHLQHLSTTTHKVDYTSLGASIAMLDIAIDSGFSNRNFEHDKDAERSFNNSISAVAKAVRELESRLIGGGMNNLSKTAAKAALDRLWYRLQYAVRTKPPVQSGWLDSGVEEQERRVQLMNNWVKKAKEGPPKKVQFMGPAKKKAMGED</sequence>
<organism evidence="2 3">
    <name type="scientific">Rhizodiscina lignyota</name>
    <dbReference type="NCBI Taxonomy" id="1504668"/>
    <lineage>
        <taxon>Eukaryota</taxon>
        <taxon>Fungi</taxon>
        <taxon>Dikarya</taxon>
        <taxon>Ascomycota</taxon>
        <taxon>Pezizomycotina</taxon>
        <taxon>Dothideomycetes</taxon>
        <taxon>Pleosporomycetidae</taxon>
        <taxon>Aulographales</taxon>
        <taxon>Rhizodiscinaceae</taxon>
        <taxon>Rhizodiscina</taxon>
    </lineage>
</organism>
<name>A0A9P4M5A5_9PEZI</name>
<feature type="compositionally biased region" description="Polar residues" evidence="1">
    <location>
        <begin position="123"/>
        <end position="132"/>
    </location>
</feature>
<feature type="region of interest" description="Disordered" evidence="1">
    <location>
        <begin position="175"/>
        <end position="194"/>
    </location>
</feature>
<feature type="compositionally biased region" description="Acidic residues" evidence="1">
    <location>
        <begin position="159"/>
        <end position="168"/>
    </location>
</feature>
<keyword evidence="3" id="KW-1185">Reference proteome</keyword>
<reference evidence="2" key="1">
    <citation type="journal article" date="2020" name="Stud. Mycol.">
        <title>101 Dothideomycetes genomes: a test case for predicting lifestyles and emergence of pathogens.</title>
        <authorList>
            <person name="Haridas S."/>
            <person name="Albert R."/>
            <person name="Binder M."/>
            <person name="Bloem J."/>
            <person name="Labutti K."/>
            <person name="Salamov A."/>
            <person name="Andreopoulos B."/>
            <person name="Baker S."/>
            <person name="Barry K."/>
            <person name="Bills G."/>
            <person name="Bluhm B."/>
            <person name="Cannon C."/>
            <person name="Castanera R."/>
            <person name="Culley D."/>
            <person name="Daum C."/>
            <person name="Ezra D."/>
            <person name="Gonzalez J."/>
            <person name="Henrissat B."/>
            <person name="Kuo A."/>
            <person name="Liang C."/>
            <person name="Lipzen A."/>
            <person name="Lutzoni F."/>
            <person name="Magnuson J."/>
            <person name="Mondo S."/>
            <person name="Nolan M."/>
            <person name="Ohm R."/>
            <person name="Pangilinan J."/>
            <person name="Park H.-J."/>
            <person name="Ramirez L."/>
            <person name="Alfaro M."/>
            <person name="Sun H."/>
            <person name="Tritt A."/>
            <person name="Yoshinaga Y."/>
            <person name="Zwiers L.-H."/>
            <person name="Turgeon B."/>
            <person name="Goodwin S."/>
            <person name="Spatafora J."/>
            <person name="Crous P."/>
            <person name="Grigoriev I."/>
        </authorList>
    </citation>
    <scope>NUCLEOTIDE SEQUENCE</scope>
    <source>
        <strain evidence="2">CBS 133067</strain>
    </source>
</reference>
<feature type="region of interest" description="Disordered" evidence="1">
    <location>
        <begin position="677"/>
        <end position="697"/>
    </location>
</feature>
<feature type="compositionally biased region" description="Basic and acidic residues" evidence="1">
    <location>
        <begin position="146"/>
        <end position="158"/>
    </location>
</feature>
<dbReference type="OrthoDB" id="5350396at2759"/>
<evidence type="ECO:0000313" key="2">
    <source>
        <dbReference type="EMBL" id="KAF2097843.1"/>
    </source>
</evidence>
<feature type="region of interest" description="Disordered" evidence="1">
    <location>
        <begin position="230"/>
        <end position="249"/>
    </location>
</feature>
<comment type="caution">
    <text evidence="2">The sequence shown here is derived from an EMBL/GenBank/DDBJ whole genome shotgun (WGS) entry which is preliminary data.</text>
</comment>
<proteinExistence type="predicted"/>
<dbReference type="Proteomes" id="UP000799772">
    <property type="component" value="Unassembled WGS sequence"/>
</dbReference>
<feature type="region of interest" description="Disordered" evidence="1">
    <location>
        <begin position="1"/>
        <end position="168"/>
    </location>
</feature>
<protein>
    <submittedName>
        <fullName evidence="2">Uncharacterized protein</fullName>
    </submittedName>
</protein>
<evidence type="ECO:0000313" key="3">
    <source>
        <dbReference type="Proteomes" id="UP000799772"/>
    </source>
</evidence>
<feature type="compositionally biased region" description="Pro residues" evidence="1">
    <location>
        <begin position="68"/>
        <end position="85"/>
    </location>
</feature>
<evidence type="ECO:0000256" key="1">
    <source>
        <dbReference type="SAM" id="MobiDB-lite"/>
    </source>
</evidence>
<dbReference type="EMBL" id="ML978127">
    <property type="protein sequence ID" value="KAF2097843.1"/>
    <property type="molecule type" value="Genomic_DNA"/>
</dbReference>
<gene>
    <name evidence="2" type="ORF">NA57DRAFT_76650</name>
</gene>
<dbReference type="AlphaFoldDB" id="A0A9P4M5A5"/>
<feature type="compositionally biased region" description="Low complexity" evidence="1">
    <location>
        <begin position="101"/>
        <end position="115"/>
    </location>
</feature>